<accession>A0A316EHX7</accession>
<dbReference type="GO" id="GO:0008234">
    <property type="term" value="F:cysteine-type peptidase activity"/>
    <property type="evidence" value="ECO:0007669"/>
    <property type="project" value="InterPro"/>
</dbReference>
<dbReference type="InterPro" id="IPR011635">
    <property type="entry name" value="CARDB"/>
</dbReference>
<name>A0A316EHX7_9BACT</name>
<dbReference type="NCBIfam" id="TIGR04183">
    <property type="entry name" value="Por_Secre_tail"/>
    <property type="match status" value="1"/>
</dbReference>
<evidence type="ECO:0000259" key="4">
    <source>
        <dbReference type="Pfam" id="PF13860"/>
    </source>
</evidence>
<feature type="domain" description="CARDB" evidence="3">
    <location>
        <begin position="464"/>
        <end position="550"/>
    </location>
</feature>
<evidence type="ECO:0000313" key="5">
    <source>
        <dbReference type="EMBL" id="PWK28438.1"/>
    </source>
</evidence>
<dbReference type="InterPro" id="IPR025965">
    <property type="entry name" value="FlgD/Vpr_Ig-like"/>
</dbReference>
<dbReference type="Gene3D" id="3.40.50.1460">
    <property type="match status" value="1"/>
</dbReference>
<dbReference type="InterPro" id="IPR026444">
    <property type="entry name" value="Secre_tail"/>
</dbReference>
<dbReference type="Gene3D" id="3.40.50.10390">
    <property type="entry name" value="Gingipain r, domain 1"/>
    <property type="match status" value="1"/>
</dbReference>
<evidence type="ECO:0000259" key="2">
    <source>
        <dbReference type="Pfam" id="PF01364"/>
    </source>
</evidence>
<feature type="domain" description="FlgD/Vpr Ig-like" evidence="4">
    <location>
        <begin position="1216"/>
        <end position="1279"/>
    </location>
</feature>
<proteinExistence type="predicted"/>
<dbReference type="InterPro" id="IPR029030">
    <property type="entry name" value="Caspase-like_dom_sf"/>
</dbReference>
<dbReference type="Gene3D" id="2.60.40.4070">
    <property type="match status" value="1"/>
</dbReference>
<gene>
    <name evidence="5" type="ORF">LV89_00642</name>
</gene>
<evidence type="ECO:0000256" key="1">
    <source>
        <dbReference type="ARBA" id="ARBA00022729"/>
    </source>
</evidence>
<dbReference type="Pfam" id="PF07705">
    <property type="entry name" value="CARDB"/>
    <property type="match status" value="1"/>
</dbReference>
<dbReference type="InterPro" id="IPR001769">
    <property type="entry name" value="Gingipain"/>
</dbReference>
<evidence type="ECO:0000259" key="3">
    <source>
        <dbReference type="Pfam" id="PF07705"/>
    </source>
</evidence>
<dbReference type="SUPFAM" id="SSF52129">
    <property type="entry name" value="Caspase-like"/>
    <property type="match status" value="1"/>
</dbReference>
<protein>
    <submittedName>
        <fullName evidence="5">CARDB protein</fullName>
    </submittedName>
</protein>
<dbReference type="GO" id="GO:0006508">
    <property type="term" value="P:proteolysis"/>
    <property type="evidence" value="ECO:0007669"/>
    <property type="project" value="InterPro"/>
</dbReference>
<dbReference type="Pfam" id="PF13860">
    <property type="entry name" value="FlgD_ig"/>
    <property type="match status" value="1"/>
</dbReference>
<keyword evidence="6" id="KW-1185">Reference proteome</keyword>
<comment type="caution">
    <text evidence="5">The sequence shown here is derived from an EMBL/GenBank/DDBJ whole genome shotgun (WGS) entry which is preliminary data.</text>
</comment>
<dbReference type="InterPro" id="IPR029031">
    <property type="entry name" value="Gingipain_N_sf"/>
</dbReference>
<dbReference type="CDD" id="cd02258">
    <property type="entry name" value="Peptidase_C25_N"/>
    <property type="match status" value="1"/>
</dbReference>
<dbReference type="EMBL" id="QGGO01000003">
    <property type="protein sequence ID" value="PWK28438.1"/>
    <property type="molecule type" value="Genomic_DNA"/>
</dbReference>
<evidence type="ECO:0000313" key="6">
    <source>
        <dbReference type="Proteomes" id="UP000245489"/>
    </source>
</evidence>
<dbReference type="Gene3D" id="2.60.40.10">
    <property type="entry name" value="Immunoglobulins"/>
    <property type="match status" value="1"/>
</dbReference>
<reference evidence="5 6" key="1">
    <citation type="submission" date="2018-05" db="EMBL/GenBank/DDBJ databases">
        <title>Genomic Encyclopedia of Archaeal and Bacterial Type Strains, Phase II (KMG-II): from individual species to whole genera.</title>
        <authorList>
            <person name="Goeker M."/>
        </authorList>
    </citation>
    <scope>NUCLEOTIDE SEQUENCE [LARGE SCALE GENOMIC DNA]</scope>
    <source>
        <strain evidence="5 6">DSM 22214</strain>
    </source>
</reference>
<dbReference type="Proteomes" id="UP000245489">
    <property type="component" value="Unassembled WGS sequence"/>
</dbReference>
<feature type="domain" description="Gingipain" evidence="2">
    <location>
        <begin position="82"/>
        <end position="435"/>
    </location>
</feature>
<organism evidence="5 6">
    <name type="scientific">Arcicella aurantiaca</name>
    <dbReference type="NCBI Taxonomy" id="591202"/>
    <lineage>
        <taxon>Bacteria</taxon>
        <taxon>Pseudomonadati</taxon>
        <taxon>Bacteroidota</taxon>
        <taxon>Cytophagia</taxon>
        <taxon>Cytophagales</taxon>
        <taxon>Flectobacillaceae</taxon>
        <taxon>Arcicella</taxon>
    </lineage>
</organism>
<dbReference type="InterPro" id="IPR013783">
    <property type="entry name" value="Ig-like_fold"/>
</dbReference>
<sequence>MQSVLCVLVNPYYKLLGSFQSFDIYSDISDKNNIQKIDYLQKENSVEGIVSGTQILATNQFKKVISIEFANFRDITNTKVNYLIVNHKSLSKTVKEYTSYRASAQGGKYDTLSVEIDLLYDLFTYGDKNPLAIKRFLNYMMRNSKPQFVFLIGTSSYPQKARKSVTDYQIDLVPNVGFPSADVPFVMGLNGTESNFMSLGIGRLATNNPQTVLDYLKKVKEHESSPMNALWRKKSLKMSGGRTPYEINIFKEYVNDFKQIYEAGFLGGKVDLLAKKTDNPVEFINVTERVNEGVGMITLFGHASSGQADMDIGYCSNELLGYKNKGKYPFVLVNGCDAGDIFGTRLSFGTDWINTPDKGAILFLAHSNLGYPSVLKTYSDEIYHTLFVDSLLADKPFGTVMRESVNRYLKKYPNSIYELANAQQMTLQGDPAVALFPTQNPDYEINNASIFLKNVDVNSPLNSKADSLKVGIVISNLGRISTPKFNLKLNRIYTNGIMDSFEKLNINPINFQDTVYLNIKNDKSLGIGNNRFEVRLDPDNQIIETNKSNNLGILEYNFPSVNISVLSPREFSVVNQKEVNFILQIPHNNNLSVIVELDSSKKFTSNFKKKFTGLATSLLYWKADLLEKDSVVYYVRTKFTNENTWTESSFIYIKNGLEGFAQSSIPQLINTTTDNQILLEESGWKFPSSSLKISAKIYGGNSGFFRPHLANYLIINDKQLIGNGVCYPWNNLNAVAFNHTLKPYSVISSLVCGNSPYSVNYLSTDAKSTDLSDYLNATDTGNYVMLWNSGYLYYDNFAFENLQKLQEIGVDSAKIQRLSKANGSPFLVIGRKGAKKALLGLFPDFDKNPSGEILTLNNYEIKDQFNEGTITSPLIGPASEWGDISLQIQKDKNQTFLYDIVGVNFQGKETILQKNISYNSLKINQIDANKFPFLKLKLTLKTNEEFGKSPQLKSWMVTYKGVPEGIIDVQKSSKISDKQEYENFVTDVWFKNISDKSFKDSITIRQILSNRSLGKTQSKLFKIRALNALDSMKVSVPIQTEGLIGDNTLSLVFNPQMQPEQLYNNNSIDYHFKVIPDKINPILSVTFDGRQIQNNEIVSAKPLIQINLKDENLFSIRTDTTGLEMSLKSCNTCSFKRIYFSNSDISWKANLSINKFIINYLPQNLKEDTLTLQVQGRDLAGNLSGNQPYQISFRIIQKNELKSWLVYPNPFEFFTKFSFTLTGSEIPTHYRIEIYDEQGRFIKTLNLVSQPLHIGINEFIWDGTDSTGKNLPSGTYIYRLNVNDINPNSGKIVILR</sequence>
<keyword evidence="1" id="KW-0732">Signal</keyword>
<dbReference type="Pfam" id="PF01364">
    <property type="entry name" value="Peptidase_C25"/>
    <property type="match status" value="1"/>
</dbReference>